<dbReference type="PANTHER" id="PTHR21496">
    <property type="entry name" value="FERREDOXIN-RELATED"/>
    <property type="match status" value="1"/>
</dbReference>
<comment type="cofactor">
    <cofactor evidence="5">
        <name>[2Fe-2S] cluster</name>
        <dbReference type="ChEBI" id="CHEBI:190135"/>
    </cofactor>
</comment>
<dbReference type="InterPro" id="IPR017941">
    <property type="entry name" value="Rieske_2Fe-2S"/>
</dbReference>
<evidence type="ECO:0000313" key="8">
    <source>
        <dbReference type="EMBL" id="QDU93399.1"/>
    </source>
</evidence>
<keyword evidence="1" id="KW-0001">2Fe-2S</keyword>
<name>A0A518DNJ2_9BACT</name>
<dbReference type="AlphaFoldDB" id="A0A518DNJ2"/>
<keyword evidence="3" id="KW-0408">Iron</keyword>
<keyword evidence="8" id="KW-0223">Dioxygenase</keyword>
<keyword evidence="2" id="KW-0479">Metal-binding</keyword>
<dbReference type="KEGG" id="lcre:Pla8534_11790"/>
<dbReference type="SUPFAM" id="SSF50022">
    <property type="entry name" value="ISP domain"/>
    <property type="match status" value="1"/>
</dbReference>
<dbReference type="Gene3D" id="2.102.10.10">
    <property type="entry name" value="Rieske [2Fe-2S] iron-sulphur domain"/>
    <property type="match status" value="1"/>
</dbReference>
<evidence type="ECO:0000256" key="1">
    <source>
        <dbReference type="ARBA" id="ARBA00022714"/>
    </source>
</evidence>
<evidence type="ECO:0000256" key="2">
    <source>
        <dbReference type="ARBA" id="ARBA00022723"/>
    </source>
</evidence>
<dbReference type="PANTHER" id="PTHR21496:SF0">
    <property type="entry name" value="RIESKE DOMAIN-CONTAINING PROTEIN"/>
    <property type="match status" value="1"/>
</dbReference>
<proteinExistence type="inferred from homology"/>
<evidence type="ECO:0000256" key="6">
    <source>
        <dbReference type="ARBA" id="ARBA00038001"/>
    </source>
</evidence>
<dbReference type="GO" id="GO:0051537">
    <property type="term" value="F:2 iron, 2 sulfur cluster binding"/>
    <property type="evidence" value="ECO:0007669"/>
    <property type="project" value="UniProtKB-KW"/>
</dbReference>
<organism evidence="8 9">
    <name type="scientific">Lignipirellula cremea</name>
    <dbReference type="NCBI Taxonomy" id="2528010"/>
    <lineage>
        <taxon>Bacteria</taxon>
        <taxon>Pseudomonadati</taxon>
        <taxon>Planctomycetota</taxon>
        <taxon>Planctomycetia</taxon>
        <taxon>Pirellulales</taxon>
        <taxon>Pirellulaceae</taxon>
        <taxon>Lignipirellula</taxon>
    </lineage>
</organism>
<dbReference type="GO" id="GO:0051213">
    <property type="term" value="F:dioxygenase activity"/>
    <property type="evidence" value="ECO:0007669"/>
    <property type="project" value="UniProtKB-KW"/>
</dbReference>
<dbReference type="RefSeq" id="WP_145050169.1">
    <property type="nucleotide sequence ID" value="NZ_CP036433.1"/>
</dbReference>
<sequence>MTDWIRIAAVSDCPPGEAREFVAAGRMVALYHVDDEFYAIDGVCPHQGGPLGKGTLAGCTVTCPWHGWQYDVRTGKHCSLESLVQPTFAVKVENDEIFVDVTQERRSDVV</sequence>
<dbReference type="Proteomes" id="UP000317648">
    <property type="component" value="Chromosome"/>
</dbReference>
<comment type="similarity">
    <text evidence="6">Belongs to the bacterial ring-hydroxylating dioxygenase ferredoxin component family.</text>
</comment>
<evidence type="ECO:0000259" key="7">
    <source>
        <dbReference type="PROSITE" id="PS51296"/>
    </source>
</evidence>
<evidence type="ECO:0000256" key="5">
    <source>
        <dbReference type="ARBA" id="ARBA00034078"/>
    </source>
</evidence>
<evidence type="ECO:0000256" key="3">
    <source>
        <dbReference type="ARBA" id="ARBA00023004"/>
    </source>
</evidence>
<protein>
    <submittedName>
        <fullName evidence="8">Naphthalene 1,2-dioxygenase system ferredoxin subunit</fullName>
    </submittedName>
</protein>
<accession>A0A518DNJ2</accession>
<dbReference type="CDD" id="cd03528">
    <property type="entry name" value="Rieske_RO_ferredoxin"/>
    <property type="match status" value="1"/>
</dbReference>
<dbReference type="EMBL" id="CP036433">
    <property type="protein sequence ID" value="QDU93399.1"/>
    <property type="molecule type" value="Genomic_DNA"/>
</dbReference>
<keyword evidence="4" id="KW-0411">Iron-sulfur</keyword>
<gene>
    <name evidence="8" type="primary">ndoA</name>
    <name evidence="8" type="ORF">Pla8534_11790</name>
</gene>
<keyword evidence="8" id="KW-0560">Oxidoreductase</keyword>
<feature type="domain" description="Rieske" evidence="7">
    <location>
        <begin position="5"/>
        <end position="99"/>
    </location>
</feature>
<dbReference type="OrthoDB" id="9795104at2"/>
<keyword evidence="9" id="KW-1185">Reference proteome</keyword>
<dbReference type="InterPro" id="IPR036922">
    <property type="entry name" value="Rieske_2Fe-2S_sf"/>
</dbReference>
<evidence type="ECO:0000313" key="9">
    <source>
        <dbReference type="Proteomes" id="UP000317648"/>
    </source>
</evidence>
<dbReference type="PROSITE" id="PS51296">
    <property type="entry name" value="RIESKE"/>
    <property type="match status" value="1"/>
</dbReference>
<dbReference type="GO" id="GO:0046872">
    <property type="term" value="F:metal ion binding"/>
    <property type="evidence" value="ECO:0007669"/>
    <property type="project" value="UniProtKB-KW"/>
</dbReference>
<reference evidence="8 9" key="1">
    <citation type="submission" date="2019-02" db="EMBL/GenBank/DDBJ databases">
        <title>Deep-cultivation of Planctomycetes and their phenomic and genomic characterization uncovers novel biology.</title>
        <authorList>
            <person name="Wiegand S."/>
            <person name="Jogler M."/>
            <person name="Boedeker C."/>
            <person name="Pinto D."/>
            <person name="Vollmers J."/>
            <person name="Rivas-Marin E."/>
            <person name="Kohn T."/>
            <person name="Peeters S.H."/>
            <person name="Heuer A."/>
            <person name="Rast P."/>
            <person name="Oberbeckmann S."/>
            <person name="Bunk B."/>
            <person name="Jeske O."/>
            <person name="Meyerdierks A."/>
            <person name="Storesund J.E."/>
            <person name="Kallscheuer N."/>
            <person name="Luecker S."/>
            <person name="Lage O.M."/>
            <person name="Pohl T."/>
            <person name="Merkel B.J."/>
            <person name="Hornburger P."/>
            <person name="Mueller R.-W."/>
            <person name="Bruemmer F."/>
            <person name="Labrenz M."/>
            <person name="Spormann A.M."/>
            <person name="Op den Camp H."/>
            <person name="Overmann J."/>
            <person name="Amann R."/>
            <person name="Jetten M.S.M."/>
            <person name="Mascher T."/>
            <person name="Medema M.H."/>
            <person name="Devos D.P."/>
            <person name="Kaster A.-K."/>
            <person name="Ovreas L."/>
            <person name="Rohde M."/>
            <person name="Galperin M.Y."/>
            <person name="Jogler C."/>
        </authorList>
    </citation>
    <scope>NUCLEOTIDE SEQUENCE [LARGE SCALE GENOMIC DNA]</scope>
    <source>
        <strain evidence="8 9">Pla85_3_4</strain>
    </source>
</reference>
<dbReference type="Pfam" id="PF00355">
    <property type="entry name" value="Rieske"/>
    <property type="match status" value="1"/>
</dbReference>
<evidence type="ECO:0000256" key="4">
    <source>
        <dbReference type="ARBA" id="ARBA00023014"/>
    </source>
</evidence>